<keyword evidence="3" id="KW-0808">Transferase</keyword>
<sequence length="329" mass="37263">MERQIDTDQLFHVLDEMAQTLSNEGHGSYLETLALAGDNLFQGSIMQQPLSDVAFKKMEEQFKKIDQMTMERETVRKAFQLAIIKGMKQAVQPHHAMTPDGIAIFMSYLLKRLLKDQLGVSVYDPAVGTGNMLTAMMNHTEGIERAIGADVDESLIRLAFVMSNLQQYELELYNMDSVKEEGIPTVDVIVSDLPNGIYTNDEVVESFNTKPSEGRMPAEYAIIESSLRALKPGGVMLFLIPNDMFTREHSEAFRTFMRKETITLGMLQLPDTMFKAERHGKSIWMLQKQGPDVSAPQQALFAELPSFTRAEAMTDMMAKINEWFDHIYN</sequence>
<dbReference type="EMBL" id="JAFBEC010000002">
    <property type="protein sequence ID" value="MBM7631831.1"/>
    <property type="molecule type" value="Genomic_DNA"/>
</dbReference>
<keyword evidence="3" id="KW-0489">Methyltransferase</keyword>
<dbReference type="SUPFAM" id="SSF53335">
    <property type="entry name" value="S-adenosyl-L-methionine-dependent methyltransferases"/>
    <property type="match status" value="1"/>
</dbReference>
<dbReference type="PANTHER" id="PTHR41313:SF1">
    <property type="entry name" value="DNA METHYLASE ADENINE-SPECIFIC DOMAIN-CONTAINING PROTEIN"/>
    <property type="match status" value="1"/>
</dbReference>
<feature type="domain" description="YtxK-like N-terminal helical" evidence="2">
    <location>
        <begin position="9"/>
        <end position="87"/>
    </location>
</feature>
<dbReference type="GO" id="GO:0009007">
    <property type="term" value="F:site-specific DNA-methyltransferase (adenine-specific) activity"/>
    <property type="evidence" value="ECO:0007669"/>
    <property type="project" value="UniProtKB-EC"/>
</dbReference>
<evidence type="ECO:0000313" key="3">
    <source>
        <dbReference type="EMBL" id="MBM7631831.1"/>
    </source>
</evidence>
<evidence type="ECO:0000313" key="4">
    <source>
        <dbReference type="Proteomes" id="UP000741863"/>
    </source>
</evidence>
<dbReference type="Gene3D" id="1.10.150.470">
    <property type="match status" value="1"/>
</dbReference>
<gene>
    <name evidence="3" type="ORF">JOD17_000923</name>
</gene>
<dbReference type="InterPro" id="IPR052933">
    <property type="entry name" value="DNA_Protect_Modify"/>
</dbReference>
<dbReference type="Proteomes" id="UP000741863">
    <property type="component" value="Unassembled WGS sequence"/>
</dbReference>
<dbReference type="Gene3D" id="3.40.50.150">
    <property type="entry name" value="Vaccinia Virus protein VP39"/>
    <property type="match status" value="1"/>
</dbReference>
<keyword evidence="4" id="KW-1185">Reference proteome</keyword>
<dbReference type="InterPro" id="IPR029063">
    <property type="entry name" value="SAM-dependent_MTases_sf"/>
</dbReference>
<proteinExistence type="predicted"/>
<dbReference type="Pfam" id="PF02384">
    <property type="entry name" value="N6_Mtase"/>
    <property type="match status" value="1"/>
</dbReference>
<protein>
    <submittedName>
        <fullName evidence="3">Site-specific DNA-methyltransferase (Adenine-specific)</fullName>
        <ecNumber evidence="3">2.1.1.72</ecNumber>
    </submittedName>
</protein>
<feature type="domain" description="DNA methylase adenine-specific" evidence="1">
    <location>
        <begin position="107"/>
        <end position="305"/>
    </location>
</feature>
<dbReference type="RefSeq" id="WP_204695876.1">
    <property type="nucleotide sequence ID" value="NZ_JAFBEC010000002.1"/>
</dbReference>
<accession>A0ABS2P9L1</accession>
<evidence type="ECO:0000259" key="2">
    <source>
        <dbReference type="Pfam" id="PF21106"/>
    </source>
</evidence>
<organism evidence="3 4">
    <name type="scientific">Geomicrobium sediminis</name>
    <dbReference type="NCBI Taxonomy" id="1347788"/>
    <lineage>
        <taxon>Bacteria</taxon>
        <taxon>Bacillati</taxon>
        <taxon>Bacillota</taxon>
        <taxon>Bacilli</taxon>
        <taxon>Bacillales</taxon>
        <taxon>Geomicrobium</taxon>
    </lineage>
</organism>
<dbReference type="Pfam" id="PF21106">
    <property type="entry name" value="YtxK_like"/>
    <property type="match status" value="1"/>
</dbReference>
<dbReference type="InterPro" id="IPR048375">
    <property type="entry name" value="YtxK-like_N"/>
</dbReference>
<dbReference type="GO" id="GO:0032259">
    <property type="term" value="P:methylation"/>
    <property type="evidence" value="ECO:0007669"/>
    <property type="project" value="UniProtKB-KW"/>
</dbReference>
<name>A0ABS2P9L1_9BACL</name>
<dbReference type="CDD" id="cd02440">
    <property type="entry name" value="AdoMet_MTases"/>
    <property type="match status" value="1"/>
</dbReference>
<dbReference type="PRINTS" id="PR00507">
    <property type="entry name" value="N12N6MTFRASE"/>
</dbReference>
<reference evidence="3 4" key="1">
    <citation type="submission" date="2021-01" db="EMBL/GenBank/DDBJ databases">
        <title>Genomic Encyclopedia of Type Strains, Phase IV (KMG-IV): sequencing the most valuable type-strain genomes for metagenomic binning, comparative biology and taxonomic classification.</title>
        <authorList>
            <person name="Goeker M."/>
        </authorList>
    </citation>
    <scope>NUCLEOTIDE SEQUENCE [LARGE SCALE GENOMIC DNA]</scope>
    <source>
        <strain evidence="3 4">DSM 25540</strain>
    </source>
</reference>
<evidence type="ECO:0000259" key="1">
    <source>
        <dbReference type="Pfam" id="PF02384"/>
    </source>
</evidence>
<comment type="caution">
    <text evidence="3">The sequence shown here is derived from an EMBL/GenBank/DDBJ whole genome shotgun (WGS) entry which is preliminary data.</text>
</comment>
<dbReference type="InterPro" id="IPR003356">
    <property type="entry name" value="DNA_methylase_A-5"/>
</dbReference>
<dbReference type="PANTHER" id="PTHR41313">
    <property type="entry name" value="ADENINE-SPECIFIC METHYLTRANSFERASE"/>
    <property type="match status" value="1"/>
</dbReference>
<dbReference type="EC" id="2.1.1.72" evidence="3"/>